<reference evidence="3" key="1">
    <citation type="journal article" date="2013" name="Genome Announc.">
        <title>Draft genome sequence of the basidiomycetous yeast-like fungus Pseudozyma hubeiensis SY62, which produces an abundant amount of the biosurfactant mannosylerythritol lipids.</title>
        <authorList>
            <person name="Konishi M."/>
            <person name="Hatada Y."/>
            <person name="Horiuchi J."/>
        </authorList>
    </citation>
    <scope>NUCLEOTIDE SEQUENCE [LARGE SCALE GENOMIC DNA]</scope>
    <source>
        <strain evidence="3">SY62</strain>
    </source>
</reference>
<evidence type="ECO:0000313" key="3">
    <source>
        <dbReference type="Proteomes" id="UP000014071"/>
    </source>
</evidence>
<proteinExistence type="predicted"/>
<accession>R9P6Y5</accession>
<dbReference type="EMBL" id="DF238808">
    <property type="protein sequence ID" value="GAC97012.1"/>
    <property type="molecule type" value="Genomic_DNA"/>
</dbReference>
<evidence type="ECO:0000313" key="2">
    <source>
        <dbReference type="EMBL" id="GAC97012.1"/>
    </source>
</evidence>
<organism evidence="2 3">
    <name type="scientific">Pseudozyma hubeiensis (strain SY62)</name>
    <name type="common">Yeast</name>
    <dbReference type="NCBI Taxonomy" id="1305764"/>
    <lineage>
        <taxon>Eukaryota</taxon>
        <taxon>Fungi</taxon>
        <taxon>Dikarya</taxon>
        <taxon>Basidiomycota</taxon>
        <taxon>Ustilaginomycotina</taxon>
        <taxon>Ustilaginomycetes</taxon>
        <taxon>Ustilaginales</taxon>
        <taxon>Ustilaginaceae</taxon>
        <taxon>Pseudozyma</taxon>
    </lineage>
</organism>
<dbReference type="AlphaFoldDB" id="R9P6Y5"/>
<feature type="compositionally biased region" description="Basic and acidic residues" evidence="1">
    <location>
        <begin position="117"/>
        <end position="129"/>
    </location>
</feature>
<evidence type="ECO:0000256" key="1">
    <source>
        <dbReference type="SAM" id="MobiDB-lite"/>
    </source>
</evidence>
<protein>
    <submittedName>
        <fullName evidence="2">Uncharacterized protein</fullName>
    </submittedName>
</protein>
<feature type="region of interest" description="Disordered" evidence="1">
    <location>
        <begin position="106"/>
        <end position="135"/>
    </location>
</feature>
<dbReference type="Proteomes" id="UP000014071">
    <property type="component" value="Unassembled WGS sequence"/>
</dbReference>
<name>R9P6Y5_PSEHS</name>
<feature type="compositionally biased region" description="Low complexity" evidence="1">
    <location>
        <begin position="106"/>
        <end position="115"/>
    </location>
</feature>
<dbReference type="GeneID" id="24109878"/>
<keyword evidence="3" id="KW-1185">Reference proteome</keyword>
<gene>
    <name evidence="2" type="ORF">PHSY_004596</name>
</gene>
<dbReference type="HOGENOM" id="CLU_819225_0_0_1"/>
<dbReference type="RefSeq" id="XP_012190599.1">
    <property type="nucleotide sequence ID" value="XM_012335209.1"/>
</dbReference>
<sequence length="339" mass="37604">MWSNFFGTVSFEQVMHEVADAPRQLEVANLLEHSNMHQLTESHSMQLRGHNSFIYEGYPVRDHVVRHDPSSMLRQGSTVGMVDLDYLLQPSGLKLKLDTSSIESLLSKSSTSSSTPHGKEVSLSEEASRYHSATSSMAAPPVAQFEIQVPHIHDAPGHSRGTDEMAHTTNAIAKVHDLPSPFPLMFDLPSRYVWAPSTQLKTQLLSQFESRYLLSPDQFTDLSYSRLAGESLPRLMKQALNYFRPRSYVFAYKLSGHGVLVKFHHVGSIKEGRRDQAALSLWTIEPGVAGSSVLSGRGVLGVDASVIATLRHSFGIGTYVVSNVSPEREGKRLILKDYD</sequence>